<evidence type="ECO:0000313" key="2">
    <source>
        <dbReference type="Proteomes" id="UP001330749"/>
    </source>
</evidence>
<dbReference type="Proteomes" id="UP001330749">
    <property type="component" value="Unassembled WGS sequence"/>
</dbReference>
<proteinExistence type="predicted"/>
<evidence type="ECO:0000313" key="1">
    <source>
        <dbReference type="EMBL" id="MED3563934.1"/>
    </source>
</evidence>
<reference evidence="1 2" key="1">
    <citation type="submission" date="2023-03" db="EMBL/GenBank/DDBJ databases">
        <title>Bacillus Genome Sequencing.</title>
        <authorList>
            <person name="Dunlap C."/>
        </authorList>
    </citation>
    <scope>NUCLEOTIDE SEQUENCE [LARGE SCALE GENOMIC DNA]</scope>
    <source>
        <strain evidence="1 2">B-14544</strain>
    </source>
</reference>
<protein>
    <submittedName>
        <fullName evidence="1">DUF4865 family protein</fullName>
    </submittedName>
</protein>
<name>A0ABU6NCL7_9BACI</name>
<dbReference type="InterPro" id="IPR032349">
    <property type="entry name" value="DUF4865"/>
</dbReference>
<dbReference type="Pfam" id="PF16157">
    <property type="entry name" value="DUF4865"/>
    <property type="match status" value="1"/>
</dbReference>
<sequence length="182" mass="21059">MIGMQYKVILPEDYDMGIIRKRVQVHGHKTNGIQGLNFKAYLMTEAAKNGNLYNSYAPLYLWNSSEGMNNFIFKGFYDNILNSFGWQHINIGIPYFVNLEKDFHQSRYAVEYAGNISETKSLIDTRFQTGHSLVKNAGKSLGDLLIYNPDKWGYSQFSFYQEKPEIEFAGNLRVYEVLHLSQ</sequence>
<keyword evidence="2" id="KW-1185">Reference proteome</keyword>
<accession>A0ABU6NCL7</accession>
<organism evidence="1 2">
    <name type="scientific">Bacillus xiapuensis</name>
    <dbReference type="NCBI Taxonomy" id="2014075"/>
    <lineage>
        <taxon>Bacteria</taxon>
        <taxon>Bacillati</taxon>
        <taxon>Bacillota</taxon>
        <taxon>Bacilli</taxon>
        <taxon>Bacillales</taxon>
        <taxon>Bacillaceae</taxon>
        <taxon>Bacillus</taxon>
    </lineage>
</organism>
<comment type="caution">
    <text evidence="1">The sequence shown here is derived from an EMBL/GenBank/DDBJ whole genome shotgun (WGS) entry which is preliminary data.</text>
</comment>
<gene>
    <name evidence="1" type="ORF">P4447_16030</name>
</gene>
<dbReference type="EMBL" id="JARMQG010000242">
    <property type="protein sequence ID" value="MED3563934.1"/>
    <property type="molecule type" value="Genomic_DNA"/>
</dbReference>
<dbReference type="RefSeq" id="WP_327969034.1">
    <property type="nucleotide sequence ID" value="NZ_JARMQG010000242.1"/>
</dbReference>